<keyword evidence="5" id="KW-0560">Oxidoreductase</keyword>
<dbReference type="PROSITE" id="PS00498">
    <property type="entry name" value="TYROSINASE_2"/>
    <property type="match status" value="1"/>
</dbReference>
<evidence type="ECO:0000256" key="7">
    <source>
        <dbReference type="ARBA" id="ARBA00023033"/>
    </source>
</evidence>
<dbReference type="VEuPathDB" id="FungiDB:ASPCADRAFT_129964"/>
<dbReference type="EC" id="1.14.18.1" evidence="3"/>
<keyword evidence="7" id="KW-0503">Monooxygenase</keyword>
<dbReference type="AlphaFoldDB" id="A0A1R3RMB5"/>
<evidence type="ECO:0000256" key="10">
    <source>
        <dbReference type="ARBA" id="ARBA00048881"/>
    </source>
</evidence>
<evidence type="ECO:0000256" key="1">
    <source>
        <dbReference type="ARBA" id="ARBA00001973"/>
    </source>
</evidence>
<dbReference type="PANTHER" id="PTHR11474:SF76">
    <property type="entry name" value="SHKT DOMAIN-CONTAINING PROTEIN"/>
    <property type="match status" value="1"/>
</dbReference>
<evidence type="ECO:0000313" key="15">
    <source>
        <dbReference type="EMBL" id="OOF95676.1"/>
    </source>
</evidence>
<dbReference type="PRINTS" id="PR00092">
    <property type="entry name" value="TYROSINASE"/>
</dbReference>
<dbReference type="PROSITE" id="PS00497">
    <property type="entry name" value="TYROSINASE_1"/>
    <property type="match status" value="1"/>
</dbReference>
<dbReference type="InterPro" id="IPR050316">
    <property type="entry name" value="Tyrosinase/Hemocyanin"/>
</dbReference>
<dbReference type="Proteomes" id="UP000188318">
    <property type="component" value="Unassembled WGS sequence"/>
</dbReference>
<dbReference type="Pfam" id="PF18132">
    <property type="entry name" value="Tyrosinase_C"/>
    <property type="match status" value="1"/>
</dbReference>
<dbReference type="GO" id="GO:0042438">
    <property type="term" value="P:melanin biosynthetic process"/>
    <property type="evidence" value="ECO:0007669"/>
    <property type="project" value="UniProtKB-KW"/>
</dbReference>
<name>A0A1R3RMB5_ASPC5</name>
<dbReference type="Gene3D" id="1.10.1280.10">
    <property type="entry name" value="Di-copper center containing domain from catechol oxidase"/>
    <property type="match status" value="1"/>
</dbReference>
<feature type="compositionally biased region" description="Basic and acidic residues" evidence="11">
    <location>
        <begin position="558"/>
        <end position="578"/>
    </location>
</feature>
<dbReference type="Gene3D" id="2.60.310.20">
    <property type="match status" value="1"/>
</dbReference>
<comment type="cofactor">
    <cofactor evidence="1">
        <name>Cu(2+)</name>
        <dbReference type="ChEBI" id="CHEBI:29036"/>
    </cofactor>
</comment>
<evidence type="ECO:0000256" key="8">
    <source>
        <dbReference type="ARBA" id="ARBA00023101"/>
    </source>
</evidence>
<dbReference type="STRING" id="602072.A0A1R3RMB5"/>
<keyword evidence="16" id="KW-1185">Reference proteome</keyword>
<sequence>MTIIITGVPREANDPKGPCPTRKDIDDWYLQQTGQNGNRIQLTLFVEALTKMQSTKYCKDLSYFGLASIHGAPGRSWDGVENDSGKFCVHGNYTFPTWHRVYLALFEQVIHETMIYFARFPAHSQGNELRLPILATIPMVKVTDPGVIGKTTSKANPLYRFQMEIPMGELDDGYKIASIPSNEFTIPFDKCQSTTRYGLLDGYNEDVWADGGQNWLRVNLALNEHPWNVDMRDEDAIPTLQDMTYRLLTTSTSWGNFASTRNSSSREQQPHKWLSLEGIHNNVHNWVGGYMFRRPEKELLKLWGVGHMAYNSVAAFDPIFWLHHCNIDRLTAIWQSLNDEKWFNDGQSDRYLEDDLKPFHKADNVFFKSDDHVRYWRNFNYDYEITQTPGNDVRRVSARAEIDTDIKRLYGPKSAQVYENRNDYVLNIKYKRHALNDGDPFQINVFFGRVDGKDFYDSRSKNFVGSVFNFSTSTKLSKCGNCTEQQEDDTWSVSQIPATLAVYNYREEHKGNPTPQYVVVNSLGKAVKMEDKVEVTLHEAELEVGDPPGGGHNGKYKKVADGEPAEVDKGYRAKDMDRPASSSSSSSSSSTSPLIMVVHDDGY</sequence>
<organism evidence="14 16">
    <name type="scientific">Aspergillus carbonarius (strain ITEM 5010)</name>
    <dbReference type="NCBI Taxonomy" id="602072"/>
    <lineage>
        <taxon>Eukaryota</taxon>
        <taxon>Fungi</taxon>
        <taxon>Dikarya</taxon>
        <taxon>Ascomycota</taxon>
        <taxon>Pezizomycotina</taxon>
        <taxon>Eurotiomycetes</taxon>
        <taxon>Eurotiomycetidae</taxon>
        <taxon>Eurotiales</taxon>
        <taxon>Aspergillaceae</taxon>
        <taxon>Aspergillus</taxon>
        <taxon>Aspergillus subgen. Circumdati</taxon>
    </lineage>
</organism>
<comment type="similarity">
    <text evidence="2">Belongs to the tyrosinase family.</text>
</comment>
<feature type="compositionally biased region" description="Low complexity" evidence="11">
    <location>
        <begin position="581"/>
        <end position="592"/>
    </location>
</feature>
<gene>
    <name evidence="14" type="ORF">ASPCADRAFT_129964</name>
    <name evidence="15" type="ORF">ASPCADRAFT_130012</name>
</gene>
<feature type="domain" description="Tyrosinase copper-binding" evidence="13">
    <location>
        <begin position="317"/>
        <end position="328"/>
    </location>
</feature>
<evidence type="ECO:0000256" key="6">
    <source>
        <dbReference type="ARBA" id="ARBA00023008"/>
    </source>
</evidence>
<evidence type="ECO:0000256" key="5">
    <source>
        <dbReference type="ARBA" id="ARBA00023002"/>
    </source>
</evidence>
<evidence type="ECO:0000256" key="2">
    <source>
        <dbReference type="ARBA" id="ARBA00009928"/>
    </source>
</evidence>
<evidence type="ECO:0000256" key="4">
    <source>
        <dbReference type="ARBA" id="ARBA00022723"/>
    </source>
</evidence>
<dbReference type="Pfam" id="PF00264">
    <property type="entry name" value="Tyrosinase"/>
    <property type="match status" value="1"/>
</dbReference>
<dbReference type="PANTHER" id="PTHR11474">
    <property type="entry name" value="TYROSINASE FAMILY MEMBER"/>
    <property type="match status" value="1"/>
</dbReference>
<evidence type="ECO:0000313" key="16">
    <source>
        <dbReference type="Proteomes" id="UP000188318"/>
    </source>
</evidence>
<dbReference type="OMA" id="WENMKLI"/>
<dbReference type="InterPro" id="IPR002227">
    <property type="entry name" value="Tyrosinase_Cu-bd"/>
</dbReference>
<dbReference type="OrthoDB" id="1658288at2759"/>
<keyword evidence="4" id="KW-0479">Metal-binding</keyword>
<evidence type="ECO:0000256" key="11">
    <source>
        <dbReference type="SAM" id="MobiDB-lite"/>
    </source>
</evidence>
<comment type="catalytic activity">
    <reaction evidence="10">
        <text>L-tyrosine + O2 = L-dopaquinone + H2O</text>
        <dbReference type="Rhea" id="RHEA:18117"/>
        <dbReference type="ChEBI" id="CHEBI:15377"/>
        <dbReference type="ChEBI" id="CHEBI:15379"/>
        <dbReference type="ChEBI" id="CHEBI:57924"/>
        <dbReference type="ChEBI" id="CHEBI:58315"/>
        <dbReference type="EC" id="1.14.18.1"/>
    </reaction>
</comment>
<evidence type="ECO:0000259" key="12">
    <source>
        <dbReference type="PROSITE" id="PS00497"/>
    </source>
</evidence>
<dbReference type="GO" id="GO:0004503">
    <property type="term" value="F:tyrosinase activity"/>
    <property type="evidence" value="ECO:0007669"/>
    <property type="project" value="UniProtKB-EC"/>
</dbReference>
<evidence type="ECO:0000313" key="14">
    <source>
        <dbReference type="EMBL" id="OOF95624.1"/>
    </source>
</evidence>
<protein>
    <recommendedName>
        <fullName evidence="3">tyrosinase</fullName>
        <ecNumber evidence="3">1.14.18.1</ecNumber>
    </recommendedName>
</protein>
<keyword evidence="6" id="KW-0186">Copper</keyword>
<dbReference type="InterPro" id="IPR041640">
    <property type="entry name" value="Tyrosinase_C"/>
</dbReference>
<evidence type="ECO:0000256" key="9">
    <source>
        <dbReference type="ARBA" id="ARBA00048233"/>
    </source>
</evidence>
<proteinExistence type="inferred from homology"/>
<accession>A0A1R3RMB5</accession>
<evidence type="ECO:0000256" key="3">
    <source>
        <dbReference type="ARBA" id="ARBA00011906"/>
    </source>
</evidence>
<reference evidence="16" key="2">
    <citation type="journal article" date="2017" name="Genome Biol.">
        <title>Comparative genomics reveals high biological diversity and specific adaptations in the industrially and medically important fungal genus Aspergillus.</title>
        <authorList>
            <person name="de Vries R.P."/>
            <person name="Riley R."/>
            <person name="Wiebenga A."/>
            <person name="Aguilar-Osorio G."/>
            <person name="Amillis S."/>
            <person name="Uchima C.A."/>
            <person name="Anderluh G."/>
            <person name="Asadollahi M."/>
            <person name="Askin M."/>
            <person name="Barry K."/>
            <person name="Battaglia E."/>
            <person name="Bayram O."/>
            <person name="Benocci T."/>
            <person name="Braus-Stromeyer S.A."/>
            <person name="Caldana C."/>
            <person name="Canovas D."/>
            <person name="Cerqueira G.C."/>
            <person name="Chen F."/>
            <person name="Chen W."/>
            <person name="Choi C."/>
            <person name="Clum A."/>
            <person name="Dos Santos R.A."/>
            <person name="Damasio A.R."/>
            <person name="Diallinas G."/>
            <person name="Emri T."/>
            <person name="Fekete E."/>
            <person name="Flipphi M."/>
            <person name="Freyberg S."/>
            <person name="Gallo A."/>
            <person name="Gournas C."/>
            <person name="Habgood R."/>
            <person name="Hainaut M."/>
            <person name="Harispe M.L."/>
            <person name="Henrissat B."/>
            <person name="Hilden K.S."/>
            <person name="Hope R."/>
            <person name="Hossain A."/>
            <person name="Karabika E."/>
            <person name="Karaffa L."/>
            <person name="Karanyi Z."/>
            <person name="Krasevec N."/>
            <person name="Kuo A."/>
            <person name="Kusch H."/>
            <person name="LaButti K."/>
            <person name="Lagendijk E.L."/>
            <person name="Lapidus A."/>
            <person name="Levasseur A."/>
            <person name="Lindquist E."/>
            <person name="Lipzen A."/>
            <person name="Logrieco A.F."/>
            <person name="MacCabe A."/>
            <person name="Maekelae M.R."/>
            <person name="Malavazi I."/>
            <person name="Melin P."/>
            <person name="Meyer V."/>
            <person name="Mielnichuk N."/>
            <person name="Miskei M."/>
            <person name="Molnar A.P."/>
            <person name="Mule G."/>
            <person name="Ngan C.Y."/>
            <person name="Orejas M."/>
            <person name="Orosz E."/>
            <person name="Ouedraogo J.P."/>
            <person name="Overkamp K.M."/>
            <person name="Park H.-S."/>
            <person name="Perrone G."/>
            <person name="Piumi F."/>
            <person name="Punt P.J."/>
            <person name="Ram A.F."/>
            <person name="Ramon A."/>
            <person name="Rauscher S."/>
            <person name="Record E."/>
            <person name="Riano-Pachon D.M."/>
            <person name="Robert V."/>
            <person name="Roehrig J."/>
            <person name="Ruller R."/>
            <person name="Salamov A."/>
            <person name="Salih N.S."/>
            <person name="Samson R.A."/>
            <person name="Sandor E."/>
            <person name="Sanguinetti M."/>
            <person name="Schuetze T."/>
            <person name="Sepcic K."/>
            <person name="Shelest E."/>
            <person name="Sherlock G."/>
            <person name="Sophianopoulou V."/>
            <person name="Squina F.M."/>
            <person name="Sun H."/>
            <person name="Susca A."/>
            <person name="Todd R.B."/>
            <person name="Tsang A."/>
            <person name="Unkles S.E."/>
            <person name="van de Wiele N."/>
            <person name="van Rossen-Uffink D."/>
            <person name="Oliveira J.V."/>
            <person name="Vesth T.C."/>
            <person name="Visser J."/>
            <person name="Yu J.-H."/>
            <person name="Zhou M."/>
            <person name="Andersen M.R."/>
            <person name="Archer D.B."/>
            <person name="Baker S.E."/>
            <person name="Benoit I."/>
            <person name="Brakhage A.A."/>
            <person name="Braus G.H."/>
            <person name="Fischer R."/>
            <person name="Frisvad J.C."/>
            <person name="Goldman G.H."/>
            <person name="Houbraken J."/>
            <person name="Oakley B."/>
            <person name="Pocsi I."/>
            <person name="Scazzocchio C."/>
            <person name="Seiboth B."/>
            <person name="vanKuyk P.A."/>
            <person name="Wortman J."/>
            <person name="Dyer P.S."/>
            <person name="Grigoriev I.V."/>
        </authorList>
    </citation>
    <scope>NUCLEOTIDE SEQUENCE [LARGE SCALE GENOMIC DNA]</scope>
    <source>
        <strain evidence="16">ITEM 5010</strain>
    </source>
</reference>
<dbReference type="SUPFAM" id="SSF48056">
    <property type="entry name" value="Di-copper centre-containing domain"/>
    <property type="match status" value="1"/>
</dbReference>
<dbReference type="VEuPathDB" id="FungiDB:ASPCADRAFT_130012"/>
<comment type="catalytic activity">
    <reaction evidence="9">
        <text>2 L-dopa + O2 = 2 L-dopaquinone + 2 H2O</text>
        <dbReference type="Rhea" id="RHEA:34287"/>
        <dbReference type="ChEBI" id="CHEBI:15377"/>
        <dbReference type="ChEBI" id="CHEBI:15379"/>
        <dbReference type="ChEBI" id="CHEBI:57504"/>
        <dbReference type="ChEBI" id="CHEBI:57924"/>
        <dbReference type="EC" id="1.14.18.1"/>
    </reaction>
</comment>
<dbReference type="GO" id="GO:0046872">
    <property type="term" value="F:metal ion binding"/>
    <property type="evidence" value="ECO:0007669"/>
    <property type="project" value="UniProtKB-KW"/>
</dbReference>
<dbReference type="EMBL" id="KV907499">
    <property type="protein sequence ID" value="OOF95624.1"/>
    <property type="molecule type" value="Genomic_DNA"/>
</dbReference>
<dbReference type="EMBL" id="KV907499">
    <property type="protein sequence ID" value="OOF95676.1"/>
    <property type="molecule type" value="Genomic_DNA"/>
</dbReference>
<keyword evidence="8" id="KW-0470">Melanin biosynthesis</keyword>
<reference evidence="14" key="1">
    <citation type="submission" date="2016-12" db="EMBL/GenBank/DDBJ databases">
        <authorList>
            <consortium name="DOE Joint Genome Institute"/>
            <person name="Riley R."/>
            <person name="Kuo A."/>
            <person name="Sun H."/>
            <person name="Pangilinan J."/>
            <person name="Culley D."/>
            <person name="Salamov A."/>
            <person name="Magnuson J."/>
            <person name="Bruno K."/>
            <person name="Henrissat B."/>
            <person name="Berka R."/>
            <person name="Tsang A."/>
            <person name="Barry K."/>
            <person name="lapidus A."/>
            <person name="Martin J."/>
            <person name="Lindquist E."/>
            <person name="Wang Z."/>
            <person name="Baker S."/>
            <person name="Grigoriev I."/>
            <person name="Nordberg H.P."/>
            <person name="Cantor M.N."/>
            <person name="Hua S.X."/>
        </authorList>
    </citation>
    <scope>NUCLEOTIDE SEQUENCE [LARGE SCALE GENOMIC DNA]</scope>
    <source>
        <strain evidence="14">ITEM 5010</strain>
    </source>
</reference>
<dbReference type="InterPro" id="IPR008922">
    <property type="entry name" value="Di-copper_centre_dom_sf"/>
</dbReference>
<evidence type="ECO:0000259" key="13">
    <source>
        <dbReference type="PROSITE" id="PS00498"/>
    </source>
</evidence>
<feature type="region of interest" description="Disordered" evidence="11">
    <location>
        <begin position="541"/>
        <end position="603"/>
    </location>
</feature>
<feature type="domain" description="Tyrosinase copper-binding" evidence="12">
    <location>
        <begin position="90"/>
        <end position="107"/>
    </location>
</feature>